<dbReference type="GO" id="GO:0005524">
    <property type="term" value="F:ATP binding"/>
    <property type="evidence" value="ECO:0007669"/>
    <property type="project" value="UniProtKB-KW"/>
</dbReference>
<dbReference type="GO" id="GO:0022857">
    <property type="term" value="F:transmembrane transporter activity"/>
    <property type="evidence" value="ECO:0007669"/>
    <property type="project" value="TreeGrafter"/>
</dbReference>
<feature type="region of interest" description="Disordered" evidence="5">
    <location>
        <begin position="223"/>
        <end position="245"/>
    </location>
</feature>
<dbReference type="PANTHER" id="PTHR24220:SF86">
    <property type="entry name" value="ABC TRANSPORTER ABCH.1"/>
    <property type="match status" value="1"/>
</dbReference>
<evidence type="ECO:0000313" key="8">
    <source>
        <dbReference type="EMBL" id="WKW15574.1"/>
    </source>
</evidence>
<comment type="similarity">
    <text evidence="4">Belongs to the ABC transporter superfamily. Macrolide exporter (TC 3.A.1.122) family.</text>
</comment>
<dbReference type="InterPro" id="IPR017911">
    <property type="entry name" value="MacB-like_ATP-bd"/>
</dbReference>
<sequence>MLVARTLTKEYRSGTAPLAVLRDVSFDIPEGAFVAIVGPSGSGKTTLLGLLAGLDQPTRGAVLLDGVDLTRLDEDARARLRGEKVGFIFQSFQLIPTLTAQENVQVPLELQGRSDAGEKARDLLSRVGLGDRLDHFPSQLSGGEQQRVAIARAFANEPKILFADEPTGNLDGATGAKIVALLDQLNQESGATVVIVTHDLSLAEHAQRVIRLRDGVVIEDRAGRGGSGTHAAASDDPTAAAGASA</sequence>
<dbReference type="FunFam" id="3.40.50.300:FF:000032">
    <property type="entry name" value="Export ABC transporter ATP-binding protein"/>
    <property type="match status" value="1"/>
</dbReference>
<dbReference type="InterPro" id="IPR017871">
    <property type="entry name" value="ABC_transporter-like_CS"/>
</dbReference>
<evidence type="ECO:0000313" key="9">
    <source>
        <dbReference type="Proteomes" id="UP001229955"/>
    </source>
</evidence>
<dbReference type="SUPFAM" id="SSF52540">
    <property type="entry name" value="P-loop containing nucleoside triphosphate hydrolases"/>
    <property type="match status" value="1"/>
</dbReference>
<dbReference type="InterPro" id="IPR015854">
    <property type="entry name" value="ABC_transpr_LolD-like"/>
</dbReference>
<dbReference type="PANTHER" id="PTHR24220">
    <property type="entry name" value="IMPORT ATP-BINDING PROTEIN"/>
    <property type="match status" value="1"/>
</dbReference>
<dbReference type="Proteomes" id="UP001229955">
    <property type="component" value="Chromosome"/>
</dbReference>
<proteinExistence type="inferred from homology"/>
<dbReference type="CDD" id="cd03255">
    <property type="entry name" value="ABC_MJ0796_LolCDE_FtsE"/>
    <property type="match status" value="1"/>
</dbReference>
<evidence type="ECO:0000256" key="1">
    <source>
        <dbReference type="ARBA" id="ARBA00022448"/>
    </source>
</evidence>
<evidence type="ECO:0000256" key="3">
    <source>
        <dbReference type="ARBA" id="ARBA00022840"/>
    </source>
</evidence>
<dbReference type="PROSITE" id="PS00211">
    <property type="entry name" value="ABC_TRANSPORTER_1"/>
    <property type="match status" value="1"/>
</dbReference>
<dbReference type="GO" id="GO:0005886">
    <property type="term" value="C:plasma membrane"/>
    <property type="evidence" value="ECO:0007669"/>
    <property type="project" value="TreeGrafter"/>
</dbReference>
<feature type="domain" description="ABC transporter" evidence="6">
    <location>
        <begin position="2"/>
        <end position="239"/>
    </location>
</feature>
<dbReference type="AlphaFoldDB" id="A0AA49JV92"/>
<dbReference type="InterPro" id="IPR003439">
    <property type="entry name" value="ABC_transporter-like_ATP-bd"/>
</dbReference>
<keyword evidence="3 7" id="KW-0067">ATP-binding</keyword>
<dbReference type="GO" id="GO:0098796">
    <property type="term" value="C:membrane protein complex"/>
    <property type="evidence" value="ECO:0007669"/>
    <property type="project" value="UniProtKB-ARBA"/>
</dbReference>
<organism evidence="7">
    <name type="scientific">Pseudogemmatithrix spongiicola</name>
    <dbReference type="NCBI Taxonomy" id="3062599"/>
    <lineage>
        <taxon>Bacteria</taxon>
        <taxon>Pseudomonadati</taxon>
        <taxon>Gemmatimonadota</taxon>
        <taxon>Gemmatimonadia</taxon>
        <taxon>Gemmatimonadales</taxon>
        <taxon>Gemmatimonadaceae</taxon>
        <taxon>Pseudogemmatithrix</taxon>
    </lineage>
</organism>
<name>A0AA49JV92_9BACT</name>
<gene>
    <name evidence="7" type="ORF">Strain138_001973</name>
    <name evidence="8" type="ORF">Strain318_001972</name>
</gene>
<dbReference type="RefSeq" id="WP_367885546.1">
    <property type="nucleotide sequence ID" value="NZ_CP130612.1"/>
</dbReference>
<keyword evidence="2" id="KW-0547">Nucleotide-binding</keyword>
<dbReference type="Gene3D" id="3.40.50.300">
    <property type="entry name" value="P-loop containing nucleotide triphosphate hydrolases"/>
    <property type="match status" value="1"/>
</dbReference>
<dbReference type="GO" id="GO:0016887">
    <property type="term" value="F:ATP hydrolysis activity"/>
    <property type="evidence" value="ECO:0007669"/>
    <property type="project" value="InterPro"/>
</dbReference>
<accession>A0AA49K158</accession>
<accession>A0AA49JV92</accession>
<keyword evidence="9" id="KW-1185">Reference proteome</keyword>
<dbReference type="Pfam" id="PF00005">
    <property type="entry name" value="ABC_tran"/>
    <property type="match status" value="1"/>
</dbReference>
<evidence type="ECO:0000256" key="5">
    <source>
        <dbReference type="SAM" id="MobiDB-lite"/>
    </source>
</evidence>
<dbReference type="KEGG" id="pspc:Strain318_001972"/>
<dbReference type="PROSITE" id="PS50893">
    <property type="entry name" value="ABC_TRANSPORTER_2"/>
    <property type="match status" value="1"/>
</dbReference>
<reference evidence="7" key="1">
    <citation type="submission" date="2023-07" db="EMBL/GenBank/DDBJ databases">
        <authorList>
            <person name="Haufschild T."/>
            <person name="Kallscheuer N."/>
            <person name="Hammer J."/>
            <person name="Kohn T."/>
            <person name="Kabuu M."/>
            <person name="Jogler M."/>
            <person name="Wohfarth N."/>
            <person name="Heuer A."/>
            <person name="Rohde M."/>
            <person name="van Teeseling M.C.F."/>
            <person name="Jogler C."/>
        </authorList>
    </citation>
    <scope>NUCLEOTIDE SEQUENCE</scope>
    <source>
        <strain evidence="7">Strain 138</strain>
        <strain evidence="8">Strain 318</strain>
    </source>
</reference>
<evidence type="ECO:0000259" key="6">
    <source>
        <dbReference type="PROSITE" id="PS50893"/>
    </source>
</evidence>
<evidence type="ECO:0000313" key="7">
    <source>
        <dbReference type="EMBL" id="WKW12667.1"/>
    </source>
</evidence>
<feature type="compositionally biased region" description="Low complexity" evidence="5">
    <location>
        <begin position="231"/>
        <end position="245"/>
    </location>
</feature>
<dbReference type="InterPro" id="IPR027417">
    <property type="entry name" value="P-loop_NTPase"/>
</dbReference>
<keyword evidence="1" id="KW-0813">Transport</keyword>
<evidence type="ECO:0000256" key="4">
    <source>
        <dbReference type="ARBA" id="ARBA00038388"/>
    </source>
</evidence>
<dbReference type="InterPro" id="IPR003593">
    <property type="entry name" value="AAA+_ATPase"/>
</dbReference>
<dbReference type="EMBL" id="CP130613">
    <property type="protein sequence ID" value="WKW15574.1"/>
    <property type="molecule type" value="Genomic_DNA"/>
</dbReference>
<dbReference type="SMART" id="SM00382">
    <property type="entry name" value="AAA"/>
    <property type="match status" value="1"/>
</dbReference>
<protein>
    <submittedName>
        <fullName evidence="7">ABC transporter ATP-binding protein</fullName>
    </submittedName>
</protein>
<evidence type="ECO:0000256" key="2">
    <source>
        <dbReference type="ARBA" id="ARBA00022741"/>
    </source>
</evidence>
<dbReference type="EMBL" id="CP130612">
    <property type="protein sequence ID" value="WKW12667.1"/>
    <property type="molecule type" value="Genomic_DNA"/>
</dbReference>